<feature type="region of interest" description="Disordered" evidence="2">
    <location>
        <begin position="184"/>
        <end position="234"/>
    </location>
</feature>
<proteinExistence type="predicted"/>
<sequence>MYHQYGTIEPRLIALLNDEPSETYATSPSLELPPLNRPSILNSNGRPRPLLLEPASTRNSNSAQTSSAPLGSQHPATLKSTDEEETGYSEGKQQSEKAADRALGSSSPQSLRKILDDGSGAVAIVSSKKRLIATENNKDEFVQLPQPPKKHKTAKQVVPPIIIGLFEPPPQAALFPPIASSSFHDSHGRNSLNTIPTSVKDVPEVPPSSSPKDAEEKSPAVKATRKRKDVKARKKWTEEETNNLLLGVYKHGVGNWTEILEDPTFSFNERSGADLKDRFRTCCPVELRENNPNGKGPSHVEGVSGKSAPQEKLKSSLLSENILIENDDAPADSNVGDGPLTKARKTHRKKMEDLAQLGIAGPFRKSHRRERRPFTEEEDREILEGYDLHGPAWTRIQRDSKFHLQSRQPTDLRDRFRNKFPERFKVEDKGDASSKETPGTQSNQSSSPFQSREKGKETLGSGAITSQVPLPPFQSRKPLNDGGRDAFAKEIVATAGPHPPQAQQSREALRIQGIISSEDDMSKALPPQPQGFFSSFSDQSTLDTSESLQYSQSFDWGGSMTAPFPNNMGEMDIARLLLDESWIVNSNSSAKEKNLTDMTNMISSGPDHPNIPSFYNLPGEVEADDSPFG</sequence>
<dbReference type="PROSITE" id="PS50090">
    <property type="entry name" value="MYB_LIKE"/>
    <property type="match status" value="2"/>
</dbReference>
<dbReference type="OrthoDB" id="608866at2759"/>
<evidence type="ECO:0000259" key="4">
    <source>
        <dbReference type="PROSITE" id="PS51294"/>
    </source>
</evidence>
<accession>A0A8T9C0Z8</accession>
<dbReference type="PANTHER" id="PTHR46734:SF1">
    <property type="entry name" value="TELOMERIC REPEAT-BINDING FACTOR 1"/>
    <property type="match status" value="1"/>
</dbReference>
<feature type="compositionally biased region" description="Polar residues" evidence="2">
    <location>
        <begin position="184"/>
        <end position="197"/>
    </location>
</feature>
<protein>
    <submittedName>
        <fullName evidence="5">Telobox protein</fullName>
    </submittedName>
</protein>
<dbReference type="CDD" id="cd11660">
    <property type="entry name" value="SANT_TRF"/>
    <property type="match status" value="2"/>
</dbReference>
<name>A0A8T9C0Z8_9HELO</name>
<dbReference type="InterPro" id="IPR009057">
    <property type="entry name" value="Homeodomain-like_sf"/>
</dbReference>
<evidence type="ECO:0000256" key="2">
    <source>
        <dbReference type="SAM" id="MobiDB-lite"/>
    </source>
</evidence>
<dbReference type="AlphaFoldDB" id="A0A8T9C0Z8"/>
<feature type="region of interest" description="Disordered" evidence="2">
    <location>
        <begin position="401"/>
        <end position="483"/>
    </location>
</feature>
<feature type="region of interest" description="Disordered" evidence="2">
    <location>
        <begin position="287"/>
        <end position="310"/>
    </location>
</feature>
<dbReference type="Pfam" id="PF00249">
    <property type="entry name" value="Myb_DNA-binding"/>
    <property type="match status" value="2"/>
</dbReference>
<organism evidence="5 6">
    <name type="scientific">Lachnellula suecica</name>
    <dbReference type="NCBI Taxonomy" id="602035"/>
    <lineage>
        <taxon>Eukaryota</taxon>
        <taxon>Fungi</taxon>
        <taxon>Dikarya</taxon>
        <taxon>Ascomycota</taxon>
        <taxon>Pezizomycotina</taxon>
        <taxon>Leotiomycetes</taxon>
        <taxon>Helotiales</taxon>
        <taxon>Lachnaceae</taxon>
        <taxon>Lachnellula</taxon>
    </lineage>
</organism>
<dbReference type="InterPro" id="IPR001005">
    <property type="entry name" value="SANT/Myb"/>
</dbReference>
<dbReference type="SMART" id="SM00717">
    <property type="entry name" value="SANT"/>
    <property type="match status" value="2"/>
</dbReference>
<feature type="region of interest" description="Disordered" evidence="2">
    <location>
        <begin position="19"/>
        <end position="114"/>
    </location>
</feature>
<feature type="compositionally biased region" description="Basic and acidic residues" evidence="2">
    <location>
        <begin position="410"/>
        <end position="434"/>
    </location>
</feature>
<gene>
    <name evidence="5" type="primary">teb1</name>
    <name evidence="5" type="ORF">LSUE1_G006445</name>
</gene>
<feature type="region of interest" description="Disordered" evidence="2">
    <location>
        <begin position="520"/>
        <end position="539"/>
    </location>
</feature>
<dbReference type="Gene3D" id="1.10.10.60">
    <property type="entry name" value="Homeodomain-like"/>
    <property type="match status" value="2"/>
</dbReference>
<dbReference type="InterPro" id="IPR017930">
    <property type="entry name" value="Myb_dom"/>
</dbReference>
<dbReference type="PROSITE" id="PS51294">
    <property type="entry name" value="HTH_MYB"/>
    <property type="match status" value="1"/>
</dbReference>
<feature type="compositionally biased region" description="Polar residues" evidence="2">
    <location>
        <begin position="56"/>
        <end position="79"/>
    </location>
</feature>
<feature type="domain" description="Myb-like" evidence="3">
    <location>
        <begin position="366"/>
        <end position="420"/>
    </location>
</feature>
<comment type="caution">
    <text evidence="5">The sequence shown here is derived from an EMBL/GenBank/DDBJ whole genome shotgun (WGS) entry which is preliminary data.</text>
</comment>
<keyword evidence="6" id="KW-1185">Reference proteome</keyword>
<dbReference type="PANTHER" id="PTHR46734">
    <property type="entry name" value="TELOMERIC REPEAT-BINDING FACTOR 1 TERF1"/>
    <property type="match status" value="1"/>
</dbReference>
<feature type="domain" description="Myb-like" evidence="3">
    <location>
        <begin position="228"/>
        <end position="281"/>
    </location>
</feature>
<dbReference type="InterPro" id="IPR052450">
    <property type="entry name" value="TRBD-Containing_Protein"/>
</dbReference>
<keyword evidence="1" id="KW-0539">Nucleus</keyword>
<evidence type="ECO:0000313" key="6">
    <source>
        <dbReference type="Proteomes" id="UP000469558"/>
    </source>
</evidence>
<reference evidence="5 6" key="1">
    <citation type="submission" date="2018-05" db="EMBL/GenBank/DDBJ databases">
        <title>Genome sequencing and assembly of the regulated plant pathogen Lachnellula willkommii and related sister species for the development of diagnostic species identification markers.</title>
        <authorList>
            <person name="Giroux E."/>
            <person name="Bilodeau G."/>
        </authorList>
    </citation>
    <scope>NUCLEOTIDE SEQUENCE [LARGE SCALE GENOMIC DNA]</scope>
    <source>
        <strain evidence="5 6">CBS 268.59</strain>
    </source>
</reference>
<evidence type="ECO:0000259" key="3">
    <source>
        <dbReference type="PROSITE" id="PS50090"/>
    </source>
</evidence>
<dbReference type="Proteomes" id="UP000469558">
    <property type="component" value="Unassembled WGS sequence"/>
</dbReference>
<evidence type="ECO:0000313" key="5">
    <source>
        <dbReference type="EMBL" id="TVY73509.1"/>
    </source>
</evidence>
<feature type="region of interest" description="Disordered" evidence="2">
    <location>
        <begin position="328"/>
        <end position="349"/>
    </location>
</feature>
<feature type="domain" description="HTH myb-type" evidence="4">
    <location>
        <begin position="366"/>
        <end position="424"/>
    </location>
</feature>
<feature type="compositionally biased region" description="Polar residues" evidence="2">
    <location>
        <begin position="435"/>
        <end position="450"/>
    </location>
</feature>
<feature type="compositionally biased region" description="Basic residues" evidence="2">
    <location>
        <begin position="223"/>
        <end position="234"/>
    </location>
</feature>
<dbReference type="SUPFAM" id="SSF46689">
    <property type="entry name" value="Homeodomain-like"/>
    <property type="match status" value="2"/>
</dbReference>
<dbReference type="EMBL" id="QGMK01001061">
    <property type="protein sequence ID" value="TVY73509.1"/>
    <property type="molecule type" value="Genomic_DNA"/>
</dbReference>
<evidence type="ECO:0000256" key="1">
    <source>
        <dbReference type="ARBA" id="ARBA00023242"/>
    </source>
</evidence>